<dbReference type="AlphaFoldDB" id="A0A4R3JU47"/>
<dbReference type="Gene3D" id="3.30.565.10">
    <property type="entry name" value="Histidine kinase-like ATPase, C-terminal domain"/>
    <property type="match status" value="1"/>
</dbReference>
<dbReference type="SUPFAM" id="SSF55874">
    <property type="entry name" value="ATPase domain of HSP90 chaperone/DNA topoisomerase II/histidine kinase"/>
    <property type="match status" value="1"/>
</dbReference>
<evidence type="ECO:0000313" key="2">
    <source>
        <dbReference type="Proteomes" id="UP000295135"/>
    </source>
</evidence>
<dbReference type="InterPro" id="IPR036890">
    <property type="entry name" value="HATPase_C_sf"/>
</dbReference>
<evidence type="ECO:0000313" key="1">
    <source>
        <dbReference type="EMBL" id="TCS71186.1"/>
    </source>
</evidence>
<dbReference type="GO" id="GO:0016301">
    <property type="term" value="F:kinase activity"/>
    <property type="evidence" value="ECO:0007669"/>
    <property type="project" value="UniProtKB-KW"/>
</dbReference>
<accession>A0A4R3JU47</accession>
<dbReference type="RefSeq" id="WP_126461628.1">
    <property type="nucleotide sequence ID" value="NZ_AP018721.1"/>
</dbReference>
<keyword evidence="1" id="KW-0418">Kinase</keyword>
<proteinExistence type="predicted"/>
<reference evidence="1 2" key="1">
    <citation type="submission" date="2019-03" db="EMBL/GenBank/DDBJ databases">
        <title>Genomic Encyclopedia of Type Strains, Phase IV (KMG-IV): sequencing the most valuable type-strain genomes for metagenomic binning, comparative biology and taxonomic classification.</title>
        <authorList>
            <person name="Goeker M."/>
        </authorList>
    </citation>
    <scope>NUCLEOTIDE SEQUENCE [LARGE SCALE GENOMIC DNA]</scope>
    <source>
        <strain evidence="1 2">DSM 103923</strain>
    </source>
</reference>
<protein>
    <submittedName>
        <fullName evidence="1">Histidine kinase/DNA gyrase B/HSP90-like ATPase</fullName>
    </submittedName>
</protein>
<dbReference type="OrthoDB" id="9816482at2"/>
<dbReference type="Proteomes" id="UP000295135">
    <property type="component" value="Unassembled WGS sequence"/>
</dbReference>
<dbReference type="EMBL" id="SLZY01000011">
    <property type="protein sequence ID" value="TCS71186.1"/>
    <property type="molecule type" value="Genomic_DNA"/>
</dbReference>
<keyword evidence="2" id="KW-1185">Reference proteome</keyword>
<dbReference type="Pfam" id="PF13589">
    <property type="entry name" value="HATPase_c_3"/>
    <property type="match status" value="1"/>
</dbReference>
<comment type="caution">
    <text evidence="1">The sequence shown here is derived from an EMBL/GenBank/DDBJ whole genome shotgun (WGS) entry which is preliminary data.</text>
</comment>
<name>A0A4R3JU47_9PROT</name>
<gene>
    <name evidence="1" type="ORF">EDC61_11165</name>
</gene>
<organism evidence="1 2">
    <name type="scientific">Sulfuritortus calidifontis</name>
    <dbReference type="NCBI Taxonomy" id="1914471"/>
    <lineage>
        <taxon>Bacteria</taxon>
        <taxon>Pseudomonadati</taxon>
        <taxon>Pseudomonadota</taxon>
        <taxon>Betaproteobacteria</taxon>
        <taxon>Nitrosomonadales</taxon>
        <taxon>Thiobacillaceae</taxon>
        <taxon>Sulfuritortus</taxon>
    </lineage>
</organism>
<keyword evidence="1" id="KW-0808">Transferase</keyword>
<sequence length="589" mass="66298">MSAAKLRFQVDSRLATLLSQEYTSTERALKELVDNAWDADADQVSIQLPKPLSGEPIVIRDDGTGMTEEELRRHYLTIAKDRRSVRGERTAGKNRQVKGRKGIGKFAGFMVASVMTLETRTRGKLCRIALQLDAIGKVEDIEHLDIALHSEDCDPIDHGTLITLSELHQGLTYPDANRLRQVLLQDYGRHDDFSVFVDGKRLDVDDVQGSYSEHQTTLPDVGDVKLRLSIFDGKAGLRQPGITLRVGGKAVGSPSFFGLEAHEYFPPKLLKKMYGEVDADGLLDHVTAGWDSLVENSEKLKAVEAFVQPILISAAKEKYGMELQLAQARMQKAIQQRLAGLPEHKRIFADKSIKKILERYYDEPPSKIEPIVGVLLDALERSDYRILLEHIADASQGEVATIADRLNNFGLAEMAFLVAQAAARQEFLDQLEALARDPATTEAAMHKSLELSLWVFGPEYSLFSSNITLKRQIEDILNTTYKGKNANKRPDLLLNQNLSGEYLLIEFKRPDHSLNYDDYKQAIEYRHDFAKHIISPIQVLLIGGRLSSDFPRKENREPNVDARIFSQVIASARRQVEWLLRIDQNQVTS</sequence>